<gene>
    <name evidence="2" type="ORF">LTRI10_LOCUS36217</name>
</gene>
<name>A0AAV2FDL8_9ROSI</name>
<reference evidence="2 3" key="1">
    <citation type="submission" date="2024-04" db="EMBL/GenBank/DDBJ databases">
        <authorList>
            <person name="Fracassetti M."/>
        </authorList>
    </citation>
    <scope>NUCLEOTIDE SEQUENCE [LARGE SCALE GENOMIC DNA]</scope>
</reference>
<dbReference type="EMBL" id="OZ034819">
    <property type="protein sequence ID" value="CAL1395813.1"/>
    <property type="molecule type" value="Genomic_DNA"/>
</dbReference>
<protein>
    <submittedName>
        <fullName evidence="2">Uncharacterized protein</fullName>
    </submittedName>
</protein>
<feature type="compositionally biased region" description="Acidic residues" evidence="1">
    <location>
        <begin position="71"/>
        <end position="81"/>
    </location>
</feature>
<feature type="region of interest" description="Disordered" evidence="1">
    <location>
        <begin position="1"/>
        <end position="153"/>
    </location>
</feature>
<dbReference type="Proteomes" id="UP001497516">
    <property type="component" value="Chromosome 6"/>
</dbReference>
<sequence>MEGRRCRLTATGWKENEEKNPPKVRRKKKKADVVRSDDHPTVGQLSLSRGTTSTPTPESAPVWQANWSDSINEDDDDDGDAEVGNAPDAGDAAGDAEVEDAPPQADLGVGKTARVGISSTASSHFRGPDGRYASRPSSKEGREGNRKMKTTRKDMSWVLTSESQMCSGGPVIPDVIPSFGGHIGFVLWTSPEQDRGVLDGFHRPKAIETLRRYKWSAEGSNEMVEATG</sequence>
<accession>A0AAV2FDL8</accession>
<feature type="compositionally biased region" description="Basic and acidic residues" evidence="1">
    <location>
        <begin position="137"/>
        <end position="153"/>
    </location>
</feature>
<keyword evidence="3" id="KW-1185">Reference proteome</keyword>
<dbReference type="AlphaFoldDB" id="A0AAV2FDL8"/>
<evidence type="ECO:0000313" key="3">
    <source>
        <dbReference type="Proteomes" id="UP001497516"/>
    </source>
</evidence>
<feature type="compositionally biased region" description="Basic and acidic residues" evidence="1">
    <location>
        <begin position="31"/>
        <end position="40"/>
    </location>
</feature>
<organism evidence="2 3">
    <name type="scientific">Linum trigynum</name>
    <dbReference type="NCBI Taxonomy" id="586398"/>
    <lineage>
        <taxon>Eukaryota</taxon>
        <taxon>Viridiplantae</taxon>
        <taxon>Streptophyta</taxon>
        <taxon>Embryophyta</taxon>
        <taxon>Tracheophyta</taxon>
        <taxon>Spermatophyta</taxon>
        <taxon>Magnoliopsida</taxon>
        <taxon>eudicotyledons</taxon>
        <taxon>Gunneridae</taxon>
        <taxon>Pentapetalae</taxon>
        <taxon>rosids</taxon>
        <taxon>fabids</taxon>
        <taxon>Malpighiales</taxon>
        <taxon>Linaceae</taxon>
        <taxon>Linum</taxon>
    </lineage>
</organism>
<feature type="compositionally biased region" description="Polar residues" evidence="1">
    <location>
        <begin position="43"/>
        <end position="57"/>
    </location>
</feature>
<evidence type="ECO:0000313" key="2">
    <source>
        <dbReference type="EMBL" id="CAL1395813.1"/>
    </source>
</evidence>
<evidence type="ECO:0000256" key="1">
    <source>
        <dbReference type="SAM" id="MobiDB-lite"/>
    </source>
</evidence>
<proteinExistence type="predicted"/>